<dbReference type="Proteomes" id="UP000265703">
    <property type="component" value="Unassembled WGS sequence"/>
</dbReference>
<proteinExistence type="predicted"/>
<accession>A0A397TC49</accession>
<evidence type="ECO:0000313" key="1">
    <source>
        <dbReference type="EMBL" id="RIA94526.1"/>
    </source>
</evidence>
<protein>
    <submittedName>
        <fullName evidence="1">Uncharacterized protein</fullName>
    </submittedName>
</protein>
<sequence length="54" mass="6529">MERINLKKFNERIIEKNNECDIPKNEMEINLKLLSSMMVIEQKGFMKINLEQKM</sequence>
<dbReference type="AlphaFoldDB" id="A0A397TC49"/>
<comment type="caution">
    <text evidence="1">The sequence shown here is derived from an EMBL/GenBank/DDBJ whole genome shotgun (WGS) entry which is preliminary data.</text>
</comment>
<dbReference type="EMBL" id="QKYT01000079">
    <property type="protein sequence ID" value="RIA94526.1"/>
    <property type="molecule type" value="Genomic_DNA"/>
</dbReference>
<organism evidence="1 2">
    <name type="scientific">Glomus cerebriforme</name>
    <dbReference type="NCBI Taxonomy" id="658196"/>
    <lineage>
        <taxon>Eukaryota</taxon>
        <taxon>Fungi</taxon>
        <taxon>Fungi incertae sedis</taxon>
        <taxon>Mucoromycota</taxon>
        <taxon>Glomeromycotina</taxon>
        <taxon>Glomeromycetes</taxon>
        <taxon>Glomerales</taxon>
        <taxon>Glomeraceae</taxon>
        <taxon>Glomus</taxon>
    </lineage>
</organism>
<gene>
    <name evidence="1" type="ORF">C1645_817899</name>
</gene>
<evidence type="ECO:0000313" key="2">
    <source>
        <dbReference type="Proteomes" id="UP000265703"/>
    </source>
</evidence>
<keyword evidence="2" id="KW-1185">Reference proteome</keyword>
<name>A0A397TC49_9GLOM</name>
<reference evidence="1 2" key="1">
    <citation type="submission" date="2018-06" db="EMBL/GenBank/DDBJ databases">
        <title>Comparative genomics reveals the genomic features of Rhizophagus irregularis, R. cerebriforme, R. diaphanum and Gigaspora rosea, and their symbiotic lifestyle signature.</title>
        <authorList>
            <person name="Morin E."/>
            <person name="San Clemente H."/>
            <person name="Chen E.C.H."/>
            <person name="De La Providencia I."/>
            <person name="Hainaut M."/>
            <person name="Kuo A."/>
            <person name="Kohler A."/>
            <person name="Murat C."/>
            <person name="Tang N."/>
            <person name="Roy S."/>
            <person name="Loubradou J."/>
            <person name="Henrissat B."/>
            <person name="Grigoriev I.V."/>
            <person name="Corradi N."/>
            <person name="Roux C."/>
            <person name="Martin F.M."/>
        </authorList>
    </citation>
    <scope>NUCLEOTIDE SEQUENCE [LARGE SCALE GENOMIC DNA]</scope>
    <source>
        <strain evidence="1 2">DAOM 227022</strain>
    </source>
</reference>